<dbReference type="SMART" id="SM00320">
    <property type="entry name" value="WD40"/>
    <property type="match status" value="3"/>
</dbReference>
<dbReference type="AlphaFoldDB" id="A0A835UUN6"/>
<sequence>METVLMVTYLQGHSKEIHGICWDTKGEYLASVSQDCVKVWSLTSGECVNEHSSNGNKFHSCVFHPSYPNLLIIGGYQSLELWNMVEKQTVTVQAHEGLIPALAQSFTGMVASASHDTSVKYIYLYTKNLFLLKLFRPLDDMIDSPSTGSSTSLTSSFREEEAFGCLGFRQIEPLWPLVAGFGRVIAAGGEKKGLRGETEKRFRRGDFGMQLVSAEGSN</sequence>
<evidence type="ECO:0000313" key="1">
    <source>
        <dbReference type="EMBL" id="KAG0474652.1"/>
    </source>
</evidence>
<dbReference type="Proteomes" id="UP000639772">
    <property type="component" value="Chromosome 7"/>
</dbReference>
<comment type="caution">
    <text evidence="1">The sequence shown here is derived from an EMBL/GenBank/DDBJ whole genome shotgun (WGS) entry which is preliminary data.</text>
</comment>
<dbReference type="Pfam" id="PF00400">
    <property type="entry name" value="WD40"/>
    <property type="match status" value="1"/>
</dbReference>
<dbReference type="InterPro" id="IPR044716">
    <property type="entry name" value="LEUNIG-like"/>
</dbReference>
<dbReference type="SUPFAM" id="SSF50978">
    <property type="entry name" value="WD40 repeat-like"/>
    <property type="match status" value="1"/>
</dbReference>
<accession>A0A835UUN6</accession>
<dbReference type="InterPro" id="IPR015943">
    <property type="entry name" value="WD40/YVTN_repeat-like_dom_sf"/>
</dbReference>
<proteinExistence type="predicted"/>
<organism evidence="1 2">
    <name type="scientific">Vanilla planifolia</name>
    <name type="common">Vanilla</name>
    <dbReference type="NCBI Taxonomy" id="51239"/>
    <lineage>
        <taxon>Eukaryota</taxon>
        <taxon>Viridiplantae</taxon>
        <taxon>Streptophyta</taxon>
        <taxon>Embryophyta</taxon>
        <taxon>Tracheophyta</taxon>
        <taxon>Spermatophyta</taxon>
        <taxon>Magnoliopsida</taxon>
        <taxon>Liliopsida</taxon>
        <taxon>Asparagales</taxon>
        <taxon>Orchidaceae</taxon>
        <taxon>Vanilloideae</taxon>
        <taxon>Vanilleae</taxon>
        <taxon>Vanilla</taxon>
    </lineage>
</organism>
<name>A0A835UUN6_VANPL</name>
<dbReference type="Gene3D" id="2.130.10.10">
    <property type="entry name" value="YVTN repeat-like/Quinoprotein amine dehydrogenase"/>
    <property type="match status" value="1"/>
</dbReference>
<dbReference type="OrthoDB" id="674316at2759"/>
<reference evidence="1 2" key="1">
    <citation type="journal article" date="2020" name="Nat. Food">
        <title>A phased Vanilla planifolia genome enables genetic improvement of flavour and production.</title>
        <authorList>
            <person name="Hasing T."/>
            <person name="Tang H."/>
            <person name="Brym M."/>
            <person name="Khazi F."/>
            <person name="Huang T."/>
            <person name="Chambers A.H."/>
        </authorList>
    </citation>
    <scope>NUCLEOTIDE SEQUENCE [LARGE SCALE GENOMIC DNA]</scope>
    <source>
        <tissue evidence="1">Leaf</tissue>
    </source>
</reference>
<dbReference type="PANTHER" id="PTHR44376">
    <property type="entry name" value="TRANSCRIPTIONAL REGULATOR OF FILAMENTOUS GROWTH FLO8"/>
    <property type="match status" value="1"/>
</dbReference>
<evidence type="ECO:0000313" key="2">
    <source>
        <dbReference type="Proteomes" id="UP000639772"/>
    </source>
</evidence>
<dbReference type="PANTHER" id="PTHR44376:SF9">
    <property type="entry name" value="TRANSCRIPTIONAL COREPRESSOR LEUNIG_HOMOLOG"/>
    <property type="match status" value="1"/>
</dbReference>
<dbReference type="InterPro" id="IPR036322">
    <property type="entry name" value="WD40_repeat_dom_sf"/>
</dbReference>
<dbReference type="InterPro" id="IPR001680">
    <property type="entry name" value="WD40_rpt"/>
</dbReference>
<dbReference type="GO" id="GO:0003714">
    <property type="term" value="F:transcription corepressor activity"/>
    <property type="evidence" value="ECO:0007669"/>
    <property type="project" value="InterPro"/>
</dbReference>
<dbReference type="EMBL" id="JADCNM010000007">
    <property type="protein sequence ID" value="KAG0474652.1"/>
    <property type="molecule type" value="Genomic_DNA"/>
</dbReference>
<gene>
    <name evidence="1" type="ORF">HPP92_014338</name>
</gene>
<protein>
    <submittedName>
        <fullName evidence="1">Uncharacterized protein</fullName>
    </submittedName>
</protein>